<feature type="chain" id="PRO_5015523021" evidence="1">
    <location>
        <begin position="22"/>
        <end position="154"/>
    </location>
</feature>
<reference evidence="2 3" key="1">
    <citation type="submission" date="2018-01" db="EMBL/GenBank/DDBJ databases">
        <title>A novel member of the phylum Bacteroidetes isolated from glacier ice.</title>
        <authorList>
            <person name="Liu Q."/>
            <person name="Xin Y.-H."/>
        </authorList>
    </citation>
    <scope>NUCLEOTIDE SEQUENCE [LARGE SCALE GENOMIC DNA]</scope>
    <source>
        <strain evidence="2 3">RB1R16</strain>
    </source>
</reference>
<keyword evidence="3" id="KW-1185">Reference proteome</keyword>
<dbReference type="EMBL" id="PPSL01000002">
    <property type="protein sequence ID" value="PQJ11209.1"/>
    <property type="molecule type" value="Genomic_DNA"/>
</dbReference>
<dbReference type="RefSeq" id="WP_105038088.1">
    <property type="nucleotide sequence ID" value="NZ_PPSL01000002.1"/>
</dbReference>
<organism evidence="2 3">
    <name type="scientific">Flavipsychrobacter stenotrophus</name>
    <dbReference type="NCBI Taxonomy" id="2077091"/>
    <lineage>
        <taxon>Bacteria</taxon>
        <taxon>Pseudomonadati</taxon>
        <taxon>Bacteroidota</taxon>
        <taxon>Chitinophagia</taxon>
        <taxon>Chitinophagales</taxon>
        <taxon>Chitinophagaceae</taxon>
        <taxon>Flavipsychrobacter</taxon>
    </lineage>
</organism>
<evidence type="ECO:0000313" key="2">
    <source>
        <dbReference type="EMBL" id="PQJ11209.1"/>
    </source>
</evidence>
<comment type="caution">
    <text evidence="2">The sequence shown here is derived from an EMBL/GenBank/DDBJ whole genome shotgun (WGS) entry which is preliminary data.</text>
</comment>
<sequence length="154" mass="18042">MKKILRFILIIVAFHAGNCLGQDTLCYHQTASPWVSNHYIFYKENKHLTSGTFDKIMHSDDGQQWAGHGLFTERHRKLILQPFKLVRTMYIIKGDSLLLNPDIHDTISIPKTTFVERGENLLQYARNKKGKMSHLRKKTLFVRDEKYIDNHSTK</sequence>
<feature type="signal peptide" evidence="1">
    <location>
        <begin position="1"/>
        <end position="21"/>
    </location>
</feature>
<name>A0A2S7SWA3_9BACT</name>
<evidence type="ECO:0000256" key="1">
    <source>
        <dbReference type="SAM" id="SignalP"/>
    </source>
</evidence>
<gene>
    <name evidence="2" type="ORF">CJD36_005225</name>
</gene>
<dbReference type="Proteomes" id="UP000239872">
    <property type="component" value="Unassembled WGS sequence"/>
</dbReference>
<dbReference type="AlphaFoldDB" id="A0A2S7SWA3"/>
<protein>
    <submittedName>
        <fullName evidence="2">Uncharacterized protein</fullName>
    </submittedName>
</protein>
<evidence type="ECO:0000313" key="3">
    <source>
        <dbReference type="Proteomes" id="UP000239872"/>
    </source>
</evidence>
<proteinExistence type="predicted"/>
<accession>A0A2S7SWA3</accession>
<dbReference type="OrthoDB" id="1369467at2"/>
<keyword evidence="1" id="KW-0732">Signal</keyword>